<protein>
    <submittedName>
        <fullName evidence="2">DUF3139 domain-containing protein</fullName>
    </submittedName>
</protein>
<evidence type="ECO:0000256" key="1">
    <source>
        <dbReference type="SAM" id="Phobius"/>
    </source>
</evidence>
<evidence type="ECO:0000313" key="3">
    <source>
        <dbReference type="Proteomes" id="UP000679749"/>
    </source>
</evidence>
<evidence type="ECO:0000313" key="2">
    <source>
        <dbReference type="EMBL" id="MBS4214595.1"/>
    </source>
</evidence>
<keyword evidence="1" id="KW-0812">Transmembrane</keyword>
<feature type="transmembrane region" description="Helical" evidence="1">
    <location>
        <begin position="7"/>
        <end position="27"/>
    </location>
</feature>
<accession>A0A942U734</accession>
<keyword evidence="1" id="KW-0472">Membrane</keyword>
<keyword evidence="3" id="KW-1185">Reference proteome</keyword>
<comment type="caution">
    <text evidence="2">The sequence shown here is derived from an EMBL/GenBank/DDBJ whole genome shotgun (WGS) entry which is preliminary data.</text>
</comment>
<reference evidence="2" key="1">
    <citation type="submission" date="2021-05" db="EMBL/GenBank/DDBJ databases">
        <title>Novel Bacillus species.</title>
        <authorList>
            <person name="Liu G."/>
        </authorList>
    </citation>
    <scope>NUCLEOTIDE SEQUENCE</scope>
    <source>
        <strain evidence="2">FJAT-49825</strain>
    </source>
</reference>
<dbReference type="AlphaFoldDB" id="A0A942U734"/>
<keyword evidence="1" id="KW-1133">Transmembrane helix</keyword>
<dbReference type="InterPro" id="IPR021486">
    <property type="entry name" value="DUF3139"/>
</dbReference>
<gene>
    <name evidence="2" type="ORF">KHA99_19280</name>
</gene>
<dbReference type="EMBL" id="JAGYPF010000004">
    <property type="protein sequence ID" value="MBS4214595.1"/>
    <property type="molecule type" value="Genomic_DNA"/>
</dbReference>
<name>A0A942U734_9BACI</name>
<sequence length="118" mass="14026">MKRTRKIFRVTLLVLLVGIIIVPIITIQTNKFIYKNRVSNYLVEEEGIDRDDIESIKGKWGFKLPSYYVIVTFKNEPQVEYIYFAQDNDVFQSNYKLNEQGQKEGIKEEDLKNLNPRY</sequence>
<organism evidence="2 3">
    <name type="scientific">Neobacillus rhizophilus</name>
    <dbReference type="NCBI Taxonomy" id="2833579"/>
    <lineage>
        <taxon>Bacteria</taxon>
        <taxon>Bacillati</taxon>
        <taxon>Bacillota</taxon>
        <taxon>Bacilli</taxon>
        <taxon>Bacillales</taxon>
        <taxon>Bacillaceae</taxon>
        <taxon>Neobacillus</taxon>
    </lineage>
</organism>
<dbReference type="Proteomes" id="UP000679749">
    <property type="component" value="Unassembled WGS sequence"/>
</dbReference>
<dbReference type="Pfam" id="PF11337">
    <property type="entry name" value="DUF3139"/>
    <property type="match status" value="1"/>
</dbReference>
<dbReference type="RefSeq" id="WP_213119127.1">
    <property type="nucleotide sequence ID" value="NZ_JAGYPF010000004.1"/>
</dbReference>
<proteinExistence type="predicted"/>